<feature type="region of interest" description="Disordered" evidence="8">
    <location>
        <begin position="328"/>
        <end position="373"/>
    </location>
</feature>
<dbReference type="HAMAP" id="MF_01147">
    <property type="entry name" value="Lgt"/>
    <property type="match status" value="1"/>
</dbReference>
<keyword evidence="2 7" id="KW-1003">Cell membrane</keyword>
<evidence type="ECO:0000256" key="5">
    <source>
        <dbReference type="ARBA" id="ARBA00022989"/>
    </source>
</evidence>
<keyword evidence="10" id="KW-1185">Reference proteome</keyword>
<name>A0A5R9BCP7_9MICC</name>
<feature type="transmembrane region" description="Helical" evidence="7">
    <location>
        <begin position="128"/>
        <end position="149"/>
    </location>
</feature>
<evidence type="ECO:0000256" key="4">
    <source>
        <dbReference type="ARBA" id="ARBA00022692"/>
    </source>
</evidence>
<keyword evidence="5 7" id="KW-1133">Transmembrane helix</keyword>
<evidence type="ECO:0000256" key="1">
    <source>
        <dbReference type="ARBA" id="ARBA00007150"/>
    </source>
</evidence>
<keyword evidence="9" id="KW-0449">Lipoprotein</keyword>
<evidence type="ECO:0000313" key="9">
    <source>
        <dbReference type="EMBL" id="TLP98384.1"/>
    </source>
</evidence>
<dbReference type="Pfam" id="PF01790">
    <property type="entry name" value="LGT"/>
    <property type="match status" value="1"/>
</dbReference>
<dbReference type="GO" id="GO:0008961">
    <property type="term" value="F:phosphatidylglycerol-prolipoprotein diacylglyceryl transferase activity"/>
    <property type="evidence" value="ECO:0007669"/>
    <property type="project" value="UniProtKB-UniRule"/>
</dbReference>
<evidence type="ECO:0000256" key="8">
    <source>
        <dbReference type="SAM" id="MobiDB-lite"/>
    </source>
</evidence>
<evidence type="ECO:0000256" key="2">
    <source>
        <dbReference type="ARBA" id="ARBA00022475"/>
    </source>
</evidence>
<feature type="transmembrane region" description="Helical" evidence="7">
    <location>
        <begin position="224"/>
        <end position="242"/>
    </location>
</feature>
<feature type="transmembrane region" description="Helical" evidence="7">
    <location>
        <begin position="88"/>
        <end position="108"/>
    </location>
</feature>
<accession>A0A5R9BCP7</accession>
<organism evidence="9 10">
    <name type="scientific">Nesterenkonia salmonea</name>
    <dbReference type="NCBI Taxonomy" id="1804987"/>
    <lineage>
        <taxon>Bacteria</taxon>
        <taxon>Bacillati</taxon>
        <taxon>Actinomycetota</taxon>
        <taxon>Actinomycetes</taxon>
        <taxon>Micrococcales</taxon>
        <taxon>Micrococcaceae</taxon>
        <taxon>Nesterenkonia</taxon>
    </lineage>
</organism>
<evidence type="ECO:0000313" key="10">
    <source>
        <dbReference type="Proteomes" id="UP000310458"/>
    </source>
</evidence>
<dbReference type="PROSITE" id="PS01311">
    <property type="entry name" value="LGT"/>
    <property type="match status" value="1"/>
</dbReference>
<keyword evidence="9" id="KW-0328">Glycosyltransferase</keyword>
<feature type="transmembrane region" description="Helical" evidence="7">
    <location>
        <begin position="53"/>
        <end position="76"/>
    </location>
</feature>
<dbReference type="OrthoDB" id="871140at2"/>
<comment type="similarity">
    <text evidence="1 7">Belongs to the Lgt family.</text>
</comment>
<feature type="transmembrane region" description="Helical" evidence="7">
    <location>
        <begin position="156"/>
        <end position="174"/>
    </location>
</feature>
<keyword evidence="3 7" id="KW-0808">Transferase</keyword>
<feature type="transmembrane region" description="Helical" evidence="7">
    <location>
        <begin position="296"/>
        <end position="314"/>
    </location>
</feature>
<dbReference type="PANTHER" id="PTHR30589">
    <property type="entry name" value="PROLIPOPROTEIN DIACYLGLYCERYL TRANSFERASE"/>
    <property type="match status" value="1"/>
</dbReference>
<feature type="transmembrane region" description="Helical" evidence="7">
    <location>
        <begin position="249"/>
        <end position="267"/>
    </location>
</feature>
<dbReference type="InterPro" id="IPR001640">
    <property type="entry name" value="Lgt"/>
</dbReference>
<dbReference type="GO" id="GO:0042158">
    <property type="term" value="P:lipoprotein biosynthetic process"/>
    <property type="evidence" value="ECO:0007669"/>
    <property type="project" value="UniProtKB-UniRule"/>
</dbReference>
<sequence length="373" mass="40928">MAGLTLWESWLASSLESPDTVPSMMLSTLSSGAQTLTGFPPPPIRGIDLPGPFFIAFYTLVIMIGIVMAVVVATRLWKSRGGQSDDVFSAMLWAVLIGIVGARIYHVVSSPDAYFGPDGDLTRIPQLWLGGLSIIGAVMAGSFAVWFFCRKNGIKFGAFADAIVPGVILAQAIGRWGNWFNQELFGRATDLPWGLRIDTDQQHQGLTGSLPAYAADGGLFHPTFLYESLWNLLGFVALILLFKRFQFRQGLIAWTYVAYYALGRFWIESMRIDEVNKSTQYPLRDLLGLDWRLNQIVAFVIFVVAMAILVWLFIKRPQTEAEIAEHAEIYSPDSPHRTGDMALAGSAGGEADAENAADRAPDESPGTGPRSEN</sequence>
<comment type="function">
    <text evidence="7">Catalyzes the transfer of the diacylglyceryl group from phosphatidylglycerol to the sulfhydryl group of the N-terminal cysteine of a prolipoprotein, the first step in the formation of mature lipoproteins.</text>
</comment>
<dbReference type="UniPathway" id="UPA00664"/>
<gene>
    <name evidence="7" type="primary">lgt</name>
    <name evidence="9" type="ORF">FEF26_05280</name>
</gene>
<evidence type="ECO:0000256" key="6">
    <source>
        <dbReference type="ARBA" id="ARBA00023136"/>
    </source>
</evidence>
<evidence type="ECO:0000256" key="7">
    <source>
        <dbReference type="HAMAP-Rule" id="MF_01147"/>
    </source>
</evidence>
<dbReference type="PANTHER" id="PTHR30589:SF0">
    <property type="entry name" value="PHOSPHATIDYLGLYCEROL--PROLIPOPROTEIN DIACYLGLYCERYL TRANSFERASE"/>
    <property type="match status" value="1"/>
</dbReference>
<dbReference type="GO" id="GO:0005886">
    <property type="term" value="C:plasma membrane"/>
    <property type="evidence" value="ECO:0007669"/>
    <property type="project" value="UniProtKB-SubCell"/>
</dbReference>
<comment type="subcellular location">
    <subcellularLocation>
        <location evidence="7">Cell membrane</location>
        <topology evidence="7">Multi-pass membrane protein</topology>
    </subcellularLocation>
</comment>
<comment type="catalytic activity">
    <reaction evidence="7">
        <text>L-cysteinyl-[prolipoprotein] + a 1,2-diacyl-sn-glycero-3-phospho-(1'-sn-glycerol) = an S-1,2-diacyl-sn-glyceryl-L-cysteinyl-[prolipoprotein] + sn-glycerol 1-phosphate + H(+)</text>
        <dbReference type="Rhea" id="RHEA:56712"/>
        <dbReference type="Rhea" id="RHEA-COMP:14679"/>
        <dbReference type="Rhea" id="RHEA-COMP:14680"/>
        <dbReference type="ChEBI" id="CHEBI:15378"/>
        <dbReference type="ChEBI" id="CHEBI:29950"/>
        <dbReference type="ChEBI" id="CHEBI:57685"/>
        <dbReference type="ChEBI" id="CHEBI:64716"/>
        <dbReference type="ChEBI" id="CHEBI:140658"/>
        <dbReference type="EC" id="2.5.1.145"/>
    </reaction>
</comment>
<comment type="pathway">
    <text evidence="7">Protein modification; lipoprotein biosynthesis (diacylglyceryl transfer).</text>
</comment>
<keyword evidence="6 7" id="KW-0472">Membrane</keyword>
<comment type="caution">
    <text evidence="9">The sequence shown here is derived from an EMBL/GenBank/DDBJ whole genome shotgun (WGS) entry which is preliminary data.</text>
</comment>
<dbReference type="EC" id="2.5.1.145" evidence="7"/>
<dbReference type="Proteomes" id="UP000310458">
    <property type="component" value="Unassembled WGS sequence"/>
</dbReference>
<dbReference type="EMBL" id="VAVZ01000010">
    <property type="protein sequence ID" value="TLP98384.1"/>
    <property type="molecule type" value="Genomic_DNA"/>
</dbReference>
<reference evidence="9 10" key="1">
    <citation type="submission" date="2019-05" db="EMBL/GenBank/DDBJ databases">
        <title>Nesterenkonia sp. GY074 isolated from the Southern Atlantic Ocean.</title>
        <authorList>
            <person name="Zhang G."/>
        </authorList>
    </citation>
    <scope>NUCLEOTIDE SEQUENCE [LARGE SCALE GENOMIC DNA]</scope>
    <source>
        <strain evidence="9 10">GY074</strain>
    </source>
</reference>
<feature type="binding site" evidence="7">
    <location>
        <position position="175"/>
    </location>
    <ligand>
        <name>a 1,2-diacyl-sn-glycero-3-phospho-(1'-sn-glycerol)</name>
        <dbReference type="ChEBI" id="CHEBI:64716"/>
    </ligand>
</feature>
<evidence type="ECO:0000256" key="3">
    <source>
        <dbReference type="ARBA" id="ARBA00022679"/>
    </source>
</evidence>
<feature type="compositionally biased region" description="Basic and acidic residues" evidence="8">
    <location>
        <begin position="328"/>
        <end position="339"/>
    </location>
</feature>
<proteinExistence type="inferred from homology"/>
<dbReference type="AlphaFoldDB" id="A0A5R9BCP7"/>
<keyword evidence="4 7" id="KW-0812">Transmembrane</keyword>
<dbReference type="NCBIfam" id="TIGR00544">
    <property type="entry name" value="lgt"/>
    <property type="match status" value="1"/>
</dbReference>
<protein>
    <recommendedName>
        <fullName evidence="7">Phosphatidylglycerol--prolipoprotein diacylglyceryl transferase</fullName>
        <ecNumber evidence="7">2.5.1.145</ecNumber>
    </recommendedName>
</protein>